<protein>
    <recommendedName>
        <fullName evidence="3">NHL repeat-containing protein</fullName>
    </recommendedName>
</protein>
<dbReference type="EMBL" id="JAPDDR010000008">
    <property type="protein sequence ID" value="MCW1915098.1"/>
    <property type="molecule type" value="Genomic_DNA"/>
</dbReference>
<dbReference type="Proteomes" id="UP001165653">
    <property type="component" value="Unassembled WGS sequence"/>
</dbReference>
<comment type="caution">
    <text evidence="1">The sequence shown here is derived from an EMBL/GenBank/DDBJ whole genome shotgun (WGS) entry which is preliminary data.</text>
</comment>
<dbReference type="RefSeq" id="WP_264514638.1">
    <property type="nucleotide sequence ID" value="NZ_JAPDDR010000008.1"/>
</dbReference>
<evidence type="ECO:0008006" key="3">
    <source>
        <dbReference type="Google" id="ProtNLM"/>
    </source>
</evidence>
<dbReference type="SUPFAM" id="SSF63825">
    <property type="entry name" value="YWTD domain"/>
    <property type="match status" value="1"/>
</dbReference>
<keyword evidence="2" id="KW-1185">Reference proteome</keyword>
<dbReference type="SUPFAM" id="SSF63829">
    <property type="entry name" value="Calcium-dependent phosphotriesterase"/>
    <property type="match status" value="1"/>
</dbReference>
<organism evidence="1 2">
    <name type="scientific">Luteolibacter rhizosphaerae</name>
    <dbReference type="NCBI Taxonomy" id="2989719"/>
    <lineage>
        <taxon>Bacteria</taxon>
        <taxon>Pseudomonadati</taxon>
        <taxon>Verrucomicrobiota</taxon>
        <taxon>Verrucomicrobiia</taxon>
        <taxon>Verrucomicrobiales</taxon>
        <taxon>Verrucomicrobiaceae</taxon>
        <taxon>Luteolibacter</taxon>
    </lineage>
</organism>
<dbReference type="Gene3D" id="2.120.10.30">
    <property type="entry name" value="TolB, C-terminal domain"/>
    <property type="match status" value="1"/>
</dbReference>
<reference evidence="1" key="1">
    <citation type="submission" date="2022-10" db="EMBL/GenBank/DDBJ databases">
        <title>Luteolibacter sp. GHJ8, whole genome shotgun sequencing project.</title>
        <authorList>
            <person name="Zhao G."/>
            <person name="Shen L."/>
        </authorList>
    </citation>
    <scope>NUCLEOTIDE SEQUENCE</scope>
    <source>
        <strain evidence="1">GHJ8</strain>
    </source>
</reference>
<gene>
    <name evidence="1" type="ORF">OJ996_16040</name>
</gene>
<evidence type="ECO:0000313" key="1">
    <source>
        <dbReference type="EMBL" id="MCW1915098.1"/>
    </source>
</evidence>
<name>A0ABT3G5H9_9BACT</name>
<dbReference type="InterPro" id="IPR011042">
    <property type="entry name" value="6-blade_b-propeller_TolB-like"/>
</dbReference>
<evidence type="ECO:0000313" key="2">
    <source>
        <dbReference type="Proteomes" id="UP001165653"/>
    </source>
</evidence>
<proteinExistence type="predicted"/>
<accession>A0ABT3G5H9</accession>
<sequence length="563" mass="59523">MRLPLLLIALIPAAAAETSLRHRGVLGNSGEQGTTLVRFAEKNASGMGVAYDAQGSLWDRGGDGRLNRYAVDGRLIASYEIPPGGSAHDKDTLVICGEQLLMKVGKSLHVLPLDAQAATHPTALAPEVTRISPNSQDGWVAAARGREAFLVNAAGETKPVEVLESDTSDIAIGPDNGIFAKTGDTMQRIDSFAPEGQRGPWPAPGDRPQWLAERWYGSAWHGTLRRFGADFLPDPGVVLGGASGAFIGYVPGNHELNDARGLADLGGNLFAASGAEGVMHLLEWSPVESRFTILRRIGAVPRCGALAMDGEDRVWFHSGFWEWSDGPDTPLRHSVPPPDAPGFAGAATLPGGGIVAPGIRWKKPALYYGKGDGPAGLSEDIPLPENAVACALVPDQERLTLLVTDAQGKGRMMHIAGEGKFEGDAGAAELPGGLSAITSLATQGKAILAADKGEVIGFRTGQGGFKETSRWKDWGSEDTASRFGEVIHLAASEDLLWVADTLRHRVLCFDAAGKLLASFGTTDRAGEDLARLNRPTTLAARGKRAVVFDSGNQRLVKLEFSGE</sequence>